<protein>
    <submittedName>
        <fullName evidence="1">Uncharacterized protein</fullName>
    </submittedName>
</protein>
<dbReference type="AlphaFoldDB" id="A0AAV0FPF8"/>
<sequence>MAKYKGSFIRLPMGPHNSSLLKFLNIFSNFVGHSKSMQDDSISLQHGSLLETEDHTSISKLIFNYQIQAAITETNHVFSSGKQHQLPLIQAYSDASDDFDHSDDSLFTDDSLGHATLQPRAIVLLLFHTQKKLGNPNSIPRFASKLIS</sequence>
<reference evidence="1" key="1">
    <citation type="submission" date="2022-07" db="EMBL/GenBank/DDBJ databases">
        <authorList>
            <person name="Macas J."/>
            <person name="Novak P."/>
            <person name="Neumann P."/>
        </authorList>
    </citation>
    <scope>NUCLEOTIDE SEQUENCE</scope>
</reference>
<keyword evidence="2" id="KW-1185">Reference proteome</keyword>
<accession>A0AAV0FPF8</accession>
<dbReference type="EMBL" id="CAMAPF010000998">
    <property type="protein sequence ID" value="CAH9137061.1"/>
    <property type="molecule type" value="Genomic_DNA"/>
</dbReference>
<evidence type="ECO:0000313" key="2">
    <source>
        <dbReference type="Proteomes" id="UP001152523"/>
    </source>
</evidence>
<name>A0AAV0FPF8_9ASTE</name>
<dbReference type="Proteomes" id="UP001152523">
    <property type="component" value="Unassembled WGS sequence"/>
</dbReference>
<gene>
    <name evidence="1" type="ORF">CEPIT_LOCUS35755</name>
</gene>
<evidence type="ECO:0000313" key="1">
    <source>
        <dbReference type="EMBL" id="CAH9137061.1"/>
    </source>
</evidence>
<organism evidence="1 2">
    <name type="scientific">Cuscuta epithymum</name>
    <dbReference type="NCBI Taxonomy" id="186058"/>
    <lineage>
        <taxon>Eukaryota</taxon>
        <taxon>Viridiplantae</taxon>
        <taxon>Streptophyta</taxon>
        <taxon>Embryophyta</taxon>
        <taxon>Tracheophyta</taxon>
        <taxon>Spermatophyta</taxon>
        <taxon>Magnoliopsida</taxon>
        <taxon>eudicotyledons</taxon>
        <taxon>Gunneridae</taxon>
        <taxon>Pentapetalae</taxon>
        <taxon>asterids</taxon>
        <taxon>lamiids</taxon>
        <taxon>Solanales</taxon>
        <taxon>Convolvulaceae</taxon>
        <taxon>Cuscuteae</taxon>
        <taxon>Cuscuta</taxon>
        <taxon>Cuscuta subgen. Cuscuta</taxon>
    </lineage>
</organism>
<comment type="caution">
    <text evidence="1">The sequence shown here is derived from an EMBL/GenBank/DDBJ whole genome shotgun (WGS) entry which is preliminary data.</text>
</comment>
<proteinExistence type="predicted"/>